<reference evidence="2 3" key="1">
    <citation type="submission" date="2017-12" db="EMBL/GenBank/DDBJ databases">
        <title>Comparative genomics of Botrytis spp.</title>
        <authorList>
            <person name="Valero-Jimenez C.A."/>
            <person name="Tapia P."/>
            <person name="Veloso J."/>
            <person name="Silva-Moreno E."/>
            <person name="Staats M."/>
            <person name="Valdes J.H."/>
            <person name="Van Kan J.A.L."/>
        </authorList>
    </citation>
    <scope>NUCLEOTIDE SEQUENCE [LARGE SCALE GENOMIC DNA]</scope>
    <source>
        <strain evidence="2 3">Bt9001</strain>
    </source>
</reference>
<dbReference type="InterPro" id="IPR002018">
    <property type="entry name" value="CarbesteraseB"/>
</dbReference>
<accession>A0A4Z1EG92</accession>
<organism evidence="2 3">
    <name type="scientific">Botrytis tulipae</name>
    <dbReference type="NCBI Taxonomy" id="87230"/>
    <lineage>
        <taxon>Eukaryota</taxon>
        <taxon>Fungi</taxon>
        <taxon>Dikarya</taxon>
        <taxon>Ascomycota</taxon>
        <taxon>Pezizomycotina</taxon>
        <taxon>Leotiomycetes</taxon>
        <taxon>Helotiales</taxon>
        <taxon>Sclerotiniaceae</taxon>
        <taxon>Botrytis</taxon>
    </lineage>
</organism>
<feature type="domain" description="Carboxylesterase type B" evidence="1">
    <location>
        <begin position="213"/>
        <end position="476"/>
    </location>
</feature>
<gene>
    <name evidence="2" type="ORF">BTUL_0219g00060</name>
</gene>
<dbReference type="Gene3D" id="3.40.50.1820">
    <property type="entry name" value="alpha/beta hydrolase"/>
    <property type="match status" value="2"/>
</dbReference>
<dbReference type="AlphaFoldDB" id="A0A4Z1EG92"/>
<dbReference type="Pfam" id="PF00135">
    <property type="entry name" value="COesterase"/>
    <property type="match status" value="2"/>
</dbReference>
<evidence type="ECO:0000313" key="2">
    <source>
        <dbReference type="EMBL" id="TGO08237.1"/>
    </source>
</evidence>
<protein>
    <recommendedName>
        <fullName evidence="1">Carboxylesterase type B domain-containing protein</fullName>
    </recommendedName>
</protein>
<keyword evidence="3" id="KW-1185">Reference proteome</keyword>
<evidence type="ECO:0000313" key="3">
    <source>
        <dbReference type="Proteomes" id="UP000297777"/>
    </source>
</evidence>
<proteinExistence type="predicted"/>
<dbReference type="PANTHER" id="PTHR11559">
    <property type="entry name" value="CARBOXYLESTERASE"/>
    <property type="match status" value="1"/>
</dbReference>
<dbReference type="EMBL" id="PQXH01000219">
    <property type="protein sequence ID" value="TGO08237.1"/>
    <property type="molecule type" value="Genomic_DNA"/>
</dbReference>
<dbReference type="InterPro" id="IPR029058">
    <property type="entry name" value="AB_hydrolase_fold"/>
</dbReference>
<feature type="domain" description="Carboxylesterase type B" evidence="1">
    <location>
        <begin position="88"/>
        <end position="211"/>
    </location>
</feature>
<comment type="caution">
    <text evidence="2">The sequence shown here is derived from an EMBL/GenBank/DDBJ whole genome shotgun (WGS) entry which is preliminary data.</text>
</comment>
<dbReference type="InterPro" id="IPR050309">
    <property type="entry name" value="Type-B_Carboxylest/Lipase"/>
</dbReference>
<name>A0A4Z1EG92_9HELO</name>
<dbReference type="OrthoDB" id="408631at2759"/>
<sequence>MVSSTTDSATTGLYDPRQQSKIVISQALCISLWAISASAFWPGLSNEAHGAQIPVLSSSAESVSATAELPFVDLGYTQHRAISNPNPDLYKFQSIRYAAPPTGDLRFRVPQPQVDNPTGEVEDGRVRKECLQAMIKGAWQGASQAAFGGFEPAFNLTNPNLYSGDCLFLDVWTPKAAFDGKQRKPVLVGIYGGAYVFGGKSHYFPGGLMDRAMFGGDPNQVTIVGLSPGGGSVLHHLTAYGGQKGALFQRATSLSGGWQPITDQTTAESTFREFMTKYNGVSTLADLRDLRKVSEAQMIQANFQQIKNAPPGSFLYNPTAWGDFTPESPAKLLNNREFLHDIQLILSHVFNEGGQFGKSFEDQGTTVPGFLDLALPNVTKDEKDWILETYHTGYNDAEDITRIIGDVTFRCHVKYTSDAKSDQVWRQRWNTVQSRSHVVDLPYLFYQPFVPVASVRAARILQDYVATFVTSGNPTTTVTNPSGFRQPALYHQYSVDGKVQFFDSGILRFPNVWHGDAESEDLCRVWQQMSCT</sequence>
<dbReference type="SUPFAM" id="SSF53474">
    <property type="entry name" value="alpha/beta-Hydrolases"/>
    <property type="match status" value="1"/>
</dbReference>
<dbReference type="Proteomes" id="UP000297777">
    <property type="component" value="Unassembled WGS sequence"/>
</dbReference>
<evidence type="ECO:0000259" key="1">
    <source>
        <dbReference type="Pfam" id="PF00135"/>
    </source>
</evidence>